<evidence type="ECO:0000313" key="2">
    <source>
        <dbReference type="Proteomes" id="UP000245905"/>
    </source>
</evidence>
<gene>
    <name evidence="1" type="ORF">LD38_11620</name>
</gene>
<organism evidence="1 2">
    <name type="scientific">Agathobacter rectalis</name>
    <dbReference type="NCBI Taxonomy" id="39491"/>
    <lineage>
        <taxon>Bacteria</taxon>
        <taxon>Bacillati</taxon>
        <taxon>Bacillota</taxon>
        <taxon>Clostridia</taxon>
        <taxon>Lachnospirales</taxon>
        <taxon>Lachnospiraceae</taxon>
        <taxon>Agathobacter</taxon>
    </lineage>
</organism>
<protein>
    <submittedName>
        <fullName evidence="1">Uncharacterized protein</fullName>
    </submittedName>
</protein>
<comment type="caution">
    <text evidence="1">The sequence shown here is derived from an EMBL/GenBank/DDBJ whole genome shotgun (WGS) entry which is preliminary data.</text>
</comment>
<name>A0A2U2EFC3_9FIRM</name>
<evidence type="ECO:0000313" key="1">
    <source>
        <dbReference type="EMBL" id="PWE83210.1"/>
    </source>
</evidence>
<proteinExistence type="predicted"/>
<accession>A0A2U2EFC3</accession>
<dbReference type="RefSeq" id="WP_109258329.1">
    <property type="nucleotide sequence ID" value="NZ_JRFS01000025.1"/>
</dbReference>
<dbReference type="Proteomes" id="UP000245905">
    <property type="component" value="Unassembled WGS sequence"/>
</dbReference>
<reference evidence="1 2" key="1">
    <citation type="submission" date="2014-09" db="EMBL/GenBank/DDBJ databases">
        <title>Butyrate-producing bacteria isolated from human gut.</title>
        <authorList>
            <person name="Zhang Q."/>
            <person name="Zhao L."/>
        </authorList>
    </citation>
    <scope>NUCLEOTIDE SEQUENCE [LARGE SCALE GENOMIC DNA]</scope>
    <source>
        <strain evidence="1 2">R22</strain>
    </source>
</reference>
<sequence length="64" mass="7795">MEQRIADIDAKKKELYKEHARYKYQYEKDVDVEKLYMVDVLEFAGSEILYAERGQGYRLWNSRN</sequence>
<dbReference type="EMBL" id="JRFS01000025">
    <property type="protein sequence ID" value="PWE83210.1"/>
    <property type="molecule type" value="Genomic_DNA"/>
</dbReference>
<dbReference type="AlphaFoldDB" id="A0A2U2EFC3"/>